<dbReference type="EMBL" id="BMKN01000001">
    <property type="protein sequence ID" value="GGE42298.1"/>
    <property type="molecule type" value="Genomic_DNA"/>
</dbReference>
<evidence type="ECO:0000313" key="6">
    <source>
        <dbReference type="Proteomes" id="UP000606730"/>
    </source>
</evidence>
<evidence type="ECO:0000256" key="1">
    <source>
        <dbReference type="ARBA" id="ARBA00009091"/>
    </source>
</evidence>
<feature type="signal peptide" evidence="4">
    <location>
        <begin position="1"/>
        <end position="19"/>
    </location>
</feature>
<evidence type="ECO:0000256" key="4">
    <source>
        <dbReference type="SAM" id="SignalP"/>
    </source>
</evidence>
<comment type="caution">
    <text evidence="5">The sequence shown here is derived from an EMBL/GenBank/DDBJ whole genome shotgun (WGS) entry which is preliminary data.</text>
</comment>
<dbReference type="SUPFAM" id="SSF111384">
    <property type="entry name" value="OmpH-like"/>
    <property type="match status" value="1"/>
</dbReference>
<gene>
    <name evidence="5" type="ORF">GCM10011517_07390</name>
</gene>
<dbReference type="PANTHER" id="PTHR35089">
    <property type="entry name" value="CHAPERONE PROTEIN SKP"/>
    <property type="match status" value="1"/>
</dbReference>
<feature type="coiled-coil region" evidence="3">
    <location>
        <begin position="54"/>
        <end position="81"/>
    </location>
</feature>
<dbReference type="InterPro" id="IPR005632">
    <property type="entry name" value="Chaperone_Skp"/>
</dbReference>
<reference evidence="5" key="2">
    <citation type="submission" date="2020-09" db="EMBL/GenBank/DDBJ databases">
        <authorList>
            <person name="Sun Q."/>
            <person name="Zhou Y."/>
        </authorList>
    </citation>
    <scope>NUCLEOTIDE SEQUENCE</scope>
    <source>
        <strain evidence="5">CGMCC 1.16012</strain>
    </source>
</reference>
<dbReference type="GO" id="GO:0005829">
    <property type="term" value="C:cytosol"/>
    <property type="evidence" value="ECO:0007669"/>
    <property type="project" value="TreeGrafter"/>
</dbReference>
<reference evidence="5" key="1">
    <citation type="journal article" date="2014" name="Int. J. Syst. Evol. Microbiol.">
        <title>Complete genome sequence of Corynebacterium casei LMG S-19264T (=DSM 44701T), isolated from a smear-ripened cheese.</title>
        <authorList>
            <consortium name="US DOE Joint Genome Institute (JGI-PGF)"/>
            <person name="Walter F."/>
            <person name="Albersmeier A."/>
            <person name="Kalinowski J."/>
            <person name="Ruckert C."/>
        </authorList>
    </citation>
    <scope>NUCLEOTIDE SEQUENCE</scope>
    <source>
        <strain evidence="5">CGMCC 1.16012</strain>
    </source>
</reference>
<protein>
    <submittedName>
        <fullName evidence="5">Outer membrane protein</fullName>
    </submittedName>
</protein>
<sequence>MVRVLIALFLSLVAPAVTAQEQTLTSPVLTIDSERLYLQSKFGQQMQTVLEDRSRALIEENREIESELVAEEKALTEERQNLDPEAFRARAKAFDEKVVNLRSAQDEKTRRLLADREALEQRFFQTVLPVLAQIIRERGAVVVLEDRSVFLAAGQIDITAEAISRIDAQFLQEDPQPKTAE</sequence>
<dbReference type="Pfam" id="PF03938">
    <property type="entry name" value="OmpH"/>
    <property type="match status" value="1"/>
</dbReference>
<dbReference type="AlphaFoldDB" id="A0A917ACB7"/>
<feature type="chain" id="PRO_5037000199" evidence="4">
    <location>
        <begin position="20"/>
        <end position="181"/>
    </location>
</feature>
<keyword evidence="3" id="KW-0175">Coiled coil</keyword>
<organism evidence="5 6">
    <name type="scientific">Actibacterium pelagium</name>
    <dbReference type="NCBI Taxonomy" id="2029103"/>
    <lineage>
        <taxon>Bacteria</taxon>
        <taxon>Pseudomonadati</taxon>
        <taxon>Pseudomonadota</taxon>
        <taxon>Alphaproteobacteria</taxon>
        <taxon>Rhodobacterales</taxon>
        <taxon>Roseobacteraceae</taxon>
        <taxon>Actibacterium</taxon>
    </lineage>
</organism>
<evidence type="ECO:0000256" key="3">
    <source>
        <dbReference type="SAM" id="Coils"/>
    </source>
</evidence>
<keyword evidence="6" id="KW-1185">Reference proteome</keyword>
<dbReference type="GO" id="GO:0051082">
    <property type="term" value="F:unfolded protein binding"/>
    <property type="evidence" value="ECO:0007669"/>
    <property type="project" value="InterPro"/>
</dbReference>
<dbReference type="OrthoDB" id="7868372at2"/>
<accession>A0A917ACB7</accession>
<dbReference type="SMART" id="SM00935">
    <property type="entry name" value="OmpH"/>
    <property type="match status" value="1"/>
</dbReference>
<evidence type="ECO:0000256" key="2">
    <source>
        <dbReference type="ARBA" id="ARBA00022729"/>
    </source>
</evidence>
<keyword evidence="2 4" id="KW-0732">Signal</keyword>
<dbReference type="InterPro" id="IPR024930">
    <property type="entry name" value="Skp_dom_sf"/>
</dbReference>
<comment type="similarity">
    <text evidence="1">Belongs to the Skp family.</text>
</comment>
<dbReference type="Gene3D" id="3.30.910.20">
    <property type="entry name" value="Skp domain"/>
    <property type="match status" value="1"/>
</dbReference>
<evidence type="ECO:0000313" key="5">
    <source>
        <dbReference type="EMBL" id="GGE42298.1"/>
    </source>
</evidence>
<dbReference type="GO" id="GO:0050821">
    <property type="term" value="P:protein stabilization"/>
    <property type="evidence" value="ECO:0007669"/>
    <property type="project" value="TreeGrafter"/>
</dbReference>
<dbReference type="RefSeq" id="WP_095596376.1">
    <property type="nucleotide sequence ID" value="NZ_BMKN01000001.1"/>
</dbReference>
<dbReference type="PANTHER" id="PTHR35089:SF1">
    <property type="entry name" value="CHAPERONE PROTEIN SKP"/>
    <property type="match status" value="1"/>
</dbReference>
<proteinExistence type="inferred from homology"/>
<dbReference type="Proteomes" id="UP000606730">
    <property type="component" value="Unassembled WGS sequence"/>
</dbReference>
<name>A0A917ACB7_9RHOB</name>